<evidence type="ECO:0000256" key="5">
    <source>
        <dbReference type="SAM" id="MobiDB-lite"/>
    </source>
</evidence>
<evidence type="ECO:0000256" key="3">
    <source>
        <dbReference type="ARBA" id="ARBA00022989"/>
    </source>
</evidence>
<evidence type="ECO:0000256" key="2">
    <source>
        <dbReference type="ARBA" id="ARBA00022692"/>
    </source>
</evidence>
<feature type="compositionally biased region" description="Basic and acidic residues" evidence="5">
    <location>
        <begin position="196"/>
        <end position="205"/>
    </location>
</feature>
<comment type="caution">
    <text evidence="7">The sequence shown here is derived from an EMBL/GenBank/DDBJ whole genome shotgun (WGS) entry which is preliminary data.</text>
</comment>
<evidence type="ECO:0000256" key="6">
    <source>
        <dbReference type="SAM" id="Phobius"/>
    </source>
</evidence>
<feature type="transmembrane region" description="Helical" evidence="6">
    <location>
        <begin position="60"/>
        <end position="81"/>
    </location>
</feature>
<keyword evidence="2 6" id="KW-0812">Transmembrane</keyword>
<dbReference type="PANTHER" id="PTHR36926:SF1">
    <property type="entry name" value="COLICIN V PRODUCTION PROTEIN"/>
    <property type="match status" value="1"/>
</dbReference>
<sequence>MTFFDIIAALILIVSAIVGFVRGATKEVVTVVAFLVAAIVAVAALRFTAPLVRQAVHPDWAAVAIAIVAVFGLVYLLLRLWGGTLIRSVQETQGLGLLDRAVGMGFGLIRALVILGVFNLLFNMAVGSGQPPAWVAKSPLFPLSATAGRILQAFAPDGLALAGKVAPVVEKAVRDQAAPTPGETDGAKPSKRPAKAGKDKVETSR</sequence>
<accession>A0ABU0IPV0</accession>
<feature type="transmembrane region" description="Helical" evidence="6">
    <location>
        <begin position="101"/>
        <end position="122"/>
    </location>
</feature>
<organism evidence="7 8">
    <name type="scientific">Caulobacter ginsengisoli</name>
    <dbReference type="NCBI Taxonomy" id="400775"/>
    <lineage>
        <taxon>Bacteria</taxon>
        <taxon>Pseudomonadati</taxon>
        <taxon>Pseudomonadota</taxon>
        <taxon>Alphaproteobacteria</taxon>
        <taxon>Caulobacterales</taxon>
        <taxon>Caulobacteraceae</taxon>
        <taxon>Caulobacter</taxon>
    </lineage>
</organism>
<dbReference type="RefSeq" id="WP_307348398.1">
    <property type="nucleotide sequence ID" value="NZ_JAUSVS010000002.1"/>
</dbReference>
<evidence type="ECO:0000256" key="4">
    <source>
        <dbReference type="ARBA" id="ARBA00023136"/>
    </source>
</evidence>
<protein>
    <submittedName>
        <fullName evidence="7">Membrane protein required for colicin V production</fullName>
    </submittedName>
</protein>
<evidence type="ECO:0000313" key="7">
    <source>
        <dbReference type="EMBL" id="MDQ0464033.1"/>
    </source>
</evidence>
<evidence type="ECO:0000313" key="8">
    <source>
        <dbReference type="Proteomes" id="UP001228905"/>
    </source>
</evidence>
<dbReference type="EMBL" id="JAUSVS010000002">
    <property type="protein sequence ID" value="MDQ0464033.1"/>
    <property type="molecule type" value="Genomic_DNA"/>
</dbReference>
<keyword evidence="4 6" id="KW-0472">Membrane</keyword>
<name>A0ABU0IPV0_9CAUL</name>
<keyword evidence="8" id="KW-1185">Reference proteome</keyword>
<feature type="region of interest" description="Disordered" evidence="5">
    <location>
        <begin position="173"/>
        <end position="205"/>
    </location>
</feature>
<feature type="transmembrane region" description="Helical" evidence="6">
    <location>
        <begin position="6"/>
        <end position="21"/>
    </location>
</feature>
<dbReference type="InterPro" id="IPR003825">
    <property type="entry name" value="Colicin-V_CvpA"/>
</dbReference>
<feature type="transmembrane region" description="Helical" evidence="6">
    <location>
        <begin position="28"/>
        <end position="48"/>
    </location>
</feature>
<proteinExistence type="predicted"/>
<comment type="subcellular location">
    <subcellularLocation>
        <location evidence="1">Membrane</location>
        <topology evidence="1">Multi-pass membrane protein</topology>
    </subcellularLocation>
</comment>
<dbReference type="PANTHER" id="PTHR36926">
    <property type="entry name" value="COLICIN V PRODUCTION PROTEIN"/>
    <property type="match status" value="1"/>
</dbReference>
<gene>
    <name evidence="7" type="ORF">QO010_001804</name>
</gene>
<reference evidence="7 8" key="1">
    <citation type="submission" date="2023-07" db="EMBL/GenBank/DDBJ databases">
        <title>Genomic Encyclopedia of Type Strains, Phase IV (KMG-IV): sequencing the most valuable type-strain genomes for metagenomic binning, comparative biology and taxonomic classification.</title>
        <authorList>
            <person name="Goeker M."/>
        </authorList>
    </citation>
    <scope>NUCLEOTIDE SEQUENCE [LARGE SCALE GENOMIC DNA]</scope>
    <source>
        <strain evidence="7 8">DSM 18695</strain>
    </source>
</reference>
<dbReference type="Pfam" id="PF02674">
    <property type="entry name" value="Colicin_V"/>
    <property type="match status" value="1"/>
</dbReference>
<dbReference type="Proteomes" id="UP001228905">
    <property type="component" value="Unassembled WGS sequence"/>
</dbReference>
<evidence type="ECO:0000256" key="1">
    <source>
        <dbReference type="ARBA" id="ARBA00004141"/>
    </source>
</evidence>
<dbReference type="InterPro" id="IPR052719">
    <property type="entry name" value="CvpA-like"/>
</dbReference>
<keyword evidence="3 6" id="KW-1133">Transmembrane helix</keyword>